<reference evidence="2" key="1">
    <citation type="submission" date="2023-06" db="EMBL/GenBank/DDBJ databases">
        <title>Genome-scale phylogeny and comparative genomics of the fungal order Sordariales.</title>
        <authorList>
            <consortium name="Lawrence Berkeley National Laboratory"/>
            <person name="Hensen N."/>
            <person name="Bonometti L."/>
            <person name="Westerberg I."/>
            <person name="Brannstrom I.O."/>
            <person name="Guillou S."/>
            <person name="Cros-Aarteil S."/>
            <person name="Calhoun S."/>
            <person name="Haridas S."/>
            <person name="Kuo A."/>
            <person name="Mondo S."/>
            <person name="Pangilinan J."/>
            <person name="Riley R."/>
            <person name="LaButti K."/>
            <person name="Andreopoulos B."/>
            <person name="Lipzen A."/>
            <person name="Chen C."/>
            <person name="Yanf M."/>
            <person name="Daum C."/>
            <person name="Ng V."/>
            <person name="Clum A."/>
            <person name="Steindorff A."/>
            <person name="Ohm R."/>
            <person name="Martin F."/>
            <person name="Silar P."/>
            <person name="Natvig D."/>
            <person name="Lalanne C."/>
            <person name="Gautier V."/>
            <person name="Ament-velasquez S.L."/>
            <person name="Kruys A."/>
            <person name="Hutchinson M.I."/>
            <person name="Powell A.J."/>
            <person name="Barry K."/>
            <person name="Miller A.N."/>
            <person name="Grigoriev I.V."/>
            <person name="Debuchy R."/>
            <person name="Gladieux P."/>
            <person name="Thoren M.H."/>
            <person name="Johannesson H."/>
        </authorList>
    </citation>
    <scope>NUCLEOTIDE SEQUENCE</scope>
    <source>
        <strain evidence="2">SMH3391-2</strain>
    </source>
</reference>
<dbReference type="AlphaFoldDB" id="A0AA39WID9"/>
<organism evidence="2 3">
    <name type="scientific">Bombardia bombarda</name>
    <dbReference type="NCBI Taxonomy" id="252184"/>
    <lineage>
        <taxon>Eukaryota</taxon>
        <taxon>Fungi</taxon>
        <taxon>Dikarya</taxon>
        <taxon>Ascomycota</taxon>
        <taxon>Pezizomycotina</taxon>
        <taxon>Sordariomycetes</taxon>
        <taxon>Sordariomycetidae</taxon>
        <taxon>Sordariales</taxon>
        <taxon>Lasiosphaeriaceae</taxon>
        <taxon>Bombardia</taxon>
    </lineage>
</organism>
<keyword evidence="3" id="KW-1185">Reference proteome</keyword>
<gene>
    <name evidence="2" type="ORF">B0T17DRAFT_539767</name>
</gene>
<feature type="region of interest" description="Disordered" evidence="1">
    <location>
        <begin position="1"/>
        <end position="40"/>
    </location>
</feature>
<comment type="caution">
    <text evidence="2">The sequence shown here is derived from an EMBL/GenBank/DDBJ whole genome shotgun (WGS) entry which is preliminary data.</text>
</comment>
<feature type="compositionally biased region" description="Gly residues" evidence="1">
    <location>
        <begin position="1"/>
        <end position="10"/>
    </location>
</feature>
<accession>A0AA39WID9</accession>
<protein>
    <submittedName>
        <fullName evidence="2">Uncharacterized protein</fullName>
    </submittedName>
</protein>
<proteinExistence type="predicted"/>
<dbReference type="EMBL" id="JAULSR010000006">
    <property type="protein sequence ID" value="KAK0615973.1"/>
    <property type="molecule type" value="Genomic_DNA"/>
</dbReference>
<evidence type="ECO:0000313" key="2">
    <source>
        <dbReference type="EMBL" id="KAK0615973.1"/>
    </source>
</evidence>
<feature type="compositionally biased region" description="Acidic residues" evidence="1">
    <location>
        <begin position="11"/>
        <end position="28"/>
    </location>
</feature>
<evidence type="ECO:0000256" key="1">
    <source>
        <dbReference type="SAM" id="MobiDB-lite"/>
    </source>
</evidence>
<dbReference type="Proteomes" id="UP001174934">
    <property type="component" value="Unassembled WGS sequence"/>
</dbReference>
<evidence type="ECO:0000313" key="3">
    <source>
        <dbReference type="Proteomes" id="UP001174934"/>
    </source>
</evidence>
<sequence>MRNEEGGGGGYDDDDDDYEEKEDDDDASASDGNDDMHENMHGLLKDLNMFRRKIGDDKTRFVDELSRRRPLGVRTNIF</sequence>
<name>A0AA39WID9_9PEZI</name>